<dbReference type="OrthoDB" id="418956at2759"/>
<accession>A0A812SQU6</accession>
<dbReference type="Proteomes" id="UP000604046">
    <property type="component" value="Unassembled WGS sequence"/>
</dbReference>
<name>A0A812SQU6_9DINO</name>
<keyword evidence="2" id="KW-1185">Reference proteome</keyword>
<gene>
    <name evidence="1" type="ORF">SNAT2548_LOCUS27231</name>
</gene>
<evidence type="ECO:0000313" key="1">
    <source>
        <dbReference type="EMBL" id="CAE7485366.1"/>
    </source>
</evidence>
<protein>
    <submittedName>
        <fullName evidence="1">Uncharacterized protein</fullName>
    </submittedName>
</protein>
<dbReference type="PANTHER" id="PTHR34290">
    <property type="entry name" value="SI:CH73-390P7.2"/>
    <property type="match status" value="1"/>
</dbReference>
<dbReference type="PANTHER" id="PTHR34290:SF2">
    <property type="entry name" value="OS04G0668800 PROTEIN"/>
    <property type="match status" value="1"/>
</dbReference>
<evidence type="ECO:0000313" key="2">
    <source>
        <dbReference type="Proteomes" id="UP000604046"/>
    </source>
</evidence>
<sequence length="151" mass="17614">MKQVEFLQKRMDENPEYEGLVALTDLHAPDYDPELCGGVVFEDGMRHIHAVTRDGEVIAGMDVFRRIYSIVGMQWVYEITTLPVVGAFFDWLYDWFSEYRLKAAGREDILEKVHNHQAKIQELSQTECEDECEVDWDELTMPKFSKMSTGR</sequence>
<comment type="caution">
    <text evidence="1">The sequence shown here is derived from an EMBL/GenBank/DDBJ whole genome shotgun (WGS) entry which is preliminary data.</text>
</comment>
<dbReference type="InterPro" id="IPR044691">
    <property type="entry name" value="DCC1_Trx"/>
</dbReference>
<dbReference type="AlphaFoldDB" id="A0A812SQU6"/>
<dbReference type="EMBL" id="CAJNDS010002459">
    <property type="protein sequence ID" value="CAE7485366.1"/>
    <property type="molecule type" value="Genomic_DNA"/>
</dbReference>
<proteinExistence type="predicted"/>
<reference evidence="1" key="1">
    <citation type="submission" date="2021-02" db="EMBL/GenBank/DDBJ databases">
        <authorList>
            <person name="Dougan E. K."/>
            <person name="Rhodes N."/>
            <person name="Thang M."/>
            <person name="Chan C."/>
        </authorList>
    </citation>
    <scope>NUCLEOTIDE SEQUENCE</scope>
</reference>
<organism evidence="1 2">
    <name type="scientific">Symbiodinium natans</name>
    <dbReference type="NCBI Taxonomy" id="878477"/>
    <lineage>
        <taxon>Eukaryota</taxon>
        <taxon>Sar</taxon>
        <taxon>Alveolata</taxon>
        <taxon>Dinophyceae</taxon>
        <taxon>Suessiales</taxon>
        <taxon>Symbiodiniaceae</taxon>
        <taxon>Symbiodinium</taxon>
    </lineage>
</organism>
<dbReference type="GO" id="GO:0015035">
    <property type="term" value="F:protein-disulfide reductase activity"/>
    <property type="evidence" value="ECO:0007669"/>
    <property type="project" value="InterPro"/>
</dbReference>
<dbReference type="Pfam" id="PF04134">
    <property type="entry name" value="DCC1-like"/>
    <property type="match status" value="1"/>
</dbReference>
<dbReference type="InterPro" id="IPR007263">
    <property type="entry name" value="DCC1-like"/>
</dbReference>